<dbReference type="Gene3D" id="1.10.8.540">
    <property type="entry name" value="FHIPEP family, domain 3"/>
    <property type="match status" value="1"/>
</dbReference>
<dbReference type="InterPro" id="IPR042196">
    <property type="entry name" value="FHIPEP_4"/>
</dbReference>
<proteinExistence type="predicted"/>
<evidence type="ECO:0000313" key="2">
    <source>
        <dbReference type="EMBL" id="ALN60453.1"/>
    </source>
</evidence>
<evidence type="ECO:0000256" key="1">
    <source>
        <dbReference type="SAM" id="Phobius"/>
    </source>
</evidence>
<feature type="transmembrane region" description="Helical" evidence="1">
    <location>
        <begin position="43"/>
        <end position="61"/>
    </location>
</feature>
<dbReference type="KEGG" id="lez:GLE_5112"/>
<evidence type="ECO:0000313" key="3">
    <source>
        <dbReference type="Proteomes" id="UP000061569"/>
    </source>
</evidence>
<dbReference type="Gene3D" id="3.40.50.12790">
    <property type="entry name" value="FHIPEP family, domain 4"/>
    <property type="match status" value="1"/>
</dbReference>
<dbReference type="PRINTS" id="PR00949">
    <property type="entry name" value="TYPE3IMAPROT"/>
</dbReference>
<keyword evidence="1" id="KW-0472">Membrane</keyword>
<feature type="transmembrane region" description="Helical" evidence="1">
    <location>
        <begin position="241"/>
        <end position="260"/>
    </location>
</feature>
<dbReference type="STRING" id="69.GLE_5112"/>
<feature type="transmembrane region" description="Helical" evidence="1">
    <location>
        <begin position="105"/>
        <end position="131"/>
    </location>
</feature>
<dbReference type="PATRIC" id="fig|69.6.peg.5038"/>
<dbReference type="EMBL" id="CP013140">
    <property type="protein sequence ID" value="ALN60453.1"/>
    <property type="molecule type" value="Genomic_DNA"/>
</dbReference>
<dbReference type="GO" id="GO:0005886">
    <property type="term" value="C:plasma membrane"/>
    <property type="evidence" value="ECO:0007669"/>
    <property type="project" value="TreeGrafter"/>
</dbReference>
<sequence>MATASGAQPRRRAGYSDVVLAFAAVTIIGVMILPLPLAIIDTLVAVNIAIGFGLLLIALYIPTPVAFSSFPSVLLLTTLFRLSLSIAITRSILLEANGGHIVETFGSLVAGGNLVVGFVVFLIITVVQFIVIAKGAERVAEVAARFTLDAMPGKQLSIDSDLRAGLIDKDEAKRKRRLLEVESQLHGSLDGAMKFVKGDAIAGIVIIIINLLGGLAIGVLQKGMPLADATHTYSILTIGDGLVSQIPAILATIAAGLVVTRTAGDEDDRHLGESITRQVSGQPRVLLITGFLAFGMTFVPGFPKLVFLMLSVVLLGFAAWRYRHHHPVLRRAFKVPEGERPAEEKTVNEDEIAPPAPLQLELAPSLAAAFGEHAARTRIVEIARRLREEYGVPLPVPALKISPDLDGDDGLGGYRLTAFGARLAFGRLSPNAQFRPARAGDANAPKLPGFFPPLAGEWTGQAGADIRDGLATVSEHCRAALERRLGSFIGIQEASNLFGRMQRDYPDLVKEMLRVVAPQRVADVLRRLVEEGVPIRNLRDAFEAITDVGGREKDVVLLTEYVRVALKREIADRYADGERTMQVLLIHPELEDRLRQSVRVAGGATQLAISPELAGRLGAEVRSHLARQGEGIKPVLLCSLDVRRHLRKLLEIDFFELPVLSYQELAPDLRIVQAGQVNA</sequence>
<dbReference type="GO" id="GO:0009306">
    <property type="term" value="P:protein secretion"/>
    <property type="evidence" value="ECO:0007669"/>
    <property type="project" value="InterPro"/>
</dbReference>
<dbReference type="PANTHER" id="PTHR30161:SF2">
    <property type="entry name" value="INVASION PROTEIN INVA"/>
    <property type="match status" value="1"/>
</dbReference>
<dbReference type="PIRSF" id="PIRSF005419">
    <property type="entry name" value="FlhA"/>
    <property type="match status" value="1"/>
</dbReference>
<dbReference type="Proteomes" id="UP000061569">
    <property type="component" value="Chromosome"/>
</dbReference>
<protein>
    <submittedName>
        <fullName evidence="2">Type III secretion protein</fullName>
    </submittedName>
</protein>
<feature type="transmembrane region" description="Helical" evidence="1">
    <location>
        <begin position="18"/>
        <end position="37"/>
    </location>
</feature>
<dbReference type="PANTHER" id="PTHR30161">
    <property type="entry name" value="FLAGELLAR EXPORT PROTEIN, MEMBRANE FLHA SUBUNIT-RELATED"/>
    <property type="match status" value="1"/>
</dbReference>
<gene>
    <name evidence="2" type="primary">sctV</name>
    <name evidence="2" type="ORF">GLE_5112</name>
</gene>
<dbReference type="AlphaFoldDB" id="A0A0S2DPS3"/>
<dbReference type="InterPro" id="IPR001712">
    <property type="entry name" value="T3SS_FHIPEP"/>
</dbReference>
<reference evidence="2 3" key="1">
    <citation type="submission" date="2015-11" db="EMBL/GenBank/DDBJ databases">
        <title>Genome sequences of Lysobacter enzymogenes strain C3 and Lysobacter antibioticus ATCC 29479.</title>
        <authorList>
            <person name="Kobayashi D.Y."/>
        </authorList>
    </citation>
    <scope>NUCLEOTIDE SEQUENCE [LARGE SCALE GENOMIC DNA]</scope>
    <source>
        <strain evidence="2 3">C3</strain>
    </source>
</reference>
<feature type="transmembrane region" description="Helical" evidence="1">
    <location>
        <begin position="200"/>
        <end position="221"/>
    </location>
</feature>
<feature type="transmembrane region" description="Helical" evidence="1">
    <location>
        <begin position="73"/>
        <end position="93"/>
    </location>
</feature>
<keyword evidence="1" id="KW-0812">Transmembrane</keyword>
<accession>A0A0S2DPS3</accession>
<dbReference type="Pfam" id="PF00771">
    <property type="entry name" value="FHIPEP"/>
    <property type="match status" value="1"/>
</dbReference>
<organism evidence="2 3">
    <name type="scientific">Lysobacter enzymogenes</name>
    <dbReference type="NCBI Taxonomy" id="69"/>
    <lineage>
        <taxon>Bacteria</taxon>
        <taxon>Pseudomonadati</taxon>
        <taxon>Pseudomonadota</taxon>
        <taxon>Gammaproteobacteria</taxon>
        <taxon>Lysobacterales</taxon>
        <taxon>Lysobacteraceae</taxon>
        <taxon>Lysobacter</taxon>
    </lineage>
</organism>
<name>A0A0S2DPS3_LYSEN</name>
<feature type="transmembrane region" description="Helical" evidence="1">
    <location>
        <begin position="281"/>
        <end position="299"/>
    </location>
</feature>
<dbReference type="InterPro" id="IPR042193">
    <property type="entry name" value="FHIPEP_3"/>
</dbReference>
<keyword evidence="1" id="KW-1133">Transmembrane helix</keyword>